<evidence type="ECO:0000313" key="1">
    <source>
        <dbReference type="EMBL" id="QHT27343.1"/>
    </source>
</evidence>
<reference evidence="1" key="1">
    <citation type="journal article" date="2020" name="Nature">
        <title>Giant virus diversity and host interactions through global metagenomics.</title>
        <authorList>
            <person name="Schulz F."/>
            <person name="Roux S."/>
            <person name="Paez-Espino D."/>
            <person name="Jungbluth S."/>
            <person name="Walsh D.A."/>
            <person name="Denef V.J."/>
            <person name="McMahon K.D."/>
            <person name="Konstantinidis K.T."/>
            <person name="Eloe-Fadrosh E.A."/>
            <person name="Kyrpides N.C."/>
            <person name="Woyke T."/>
        </authorList>
    </citation>
    <scope>NUCLEOTIDE SEQUENCE</scope>
    <source>
        <strain evidence="1">GVMAG-M-3300023179-33</strain>
    </source>
</reference>
<organism evidence="1">
    <name type="scientific">viral metagenome</name>
    <dbReference type="NCBI Taxonomy" id="1070528"/>
    <lineage>
        <taxon>unclassified sequences</taxon>
        <taxon>metagenomes</taxon>
        <taxon>organismal metagenomes</taxon>
    </lineage>
</organism>
<name>A0A6C0EFZ2_9ZZZZ</name>
<accession>A0A6C0EFZ2</accession>
<protein>
    <submittedName>
        <fullName evidence="1">Uncharacterized protein</fullName>
    </submittedName>
</protein>
<proteinExistence type="predicted"/>
<sequence>MDVLMNKLPMDIILQIIPYTYQLQNKNLLDDIIDFTKSKKILLELYHKYWIIDMQYHDPNEDKYWLINDIYAYANNYKPSMYGFIDKFYDIFKRNNYLKTNEDIDTYVDNLEKKDVSSRINIFLGLLTIKERNDIIVEAPILNE</sequence>
<dbReference type="AlphaFoldDB" id="A0A6C0EFZ2"/>
<dbReference type="EMBL" id="MN739821">
    <property type="protein sequence ID" value="QHT27343.1"/>
    <property type="molecule type" value="Genomic_DNA"/>
</dbReference>